<organism evidence="1 2">
    <name type="scientific">Liparis tanakae</name>
    <name type="common">Tanaka's snailfish</name>
    <dbReference type="NCBI Taxonomy" id="230148"/>
    <lineage>
        <taxon>Eukaryota</taxon>
        <taxon>Metazoa</taxon>
        <taxon>Chordata</taxon>
        <taxon>Craniata</taxon>
        <taxon>Vertebrata</taxon>
        <taxon>Euteleostomi</taxon>
        <taxon>Actinopterygii</taxon>
        <taxon>Neopterygii</taxon>
        <taxon>Teleostei</taxon>
        <taxon>Neoteleostei</taxon>
        <taxon>Acanthomorphata</taxon>
        <taxon>Eupercaria</taxon>
        <taxon>Perciformes</taxon>
        <taxon>Cottioidei</taxon>
        <taxon>Cottales</taxon>
        <taxon>Liparidae</taxon>
        <taxon>Liparis</taxon>
    </lineage>
</organism>
<keyword evidence="2" id="KW-1185">Reference proteome</keyword>
<sequence>MRTRYNPNPGFSLQGKEQMCTYQSICYWSVHAVFLLPYIPVRLEMLMTPSGRNGPSSTSNPRVCNAAAVDLLFIFSGKKRTAHP</sequence>
<accession>A0A4Z2HNS8</accession>
<dbReference type="Proteomes" id="UP000314294">
    <property type="component" value="Unassembled WGS sequence"/>
</dbReference>
<gene>
    <name evidence="1" type="ORF">EYF80_022832</name>
</gene>
<proteinExistence type="predicted"/>
<reference evidence="1 2" key="1">
    <citation type="submission" date="2019-03" db="EMBL/GenBank/DDBJ databases">
        <title>First draft genome of Liparis tanakae, snailfish: a comprehensive survey of snailfish specific genes.</title>
        <authorList>
            <person name="Kim W."/>
            <person name="Song I."/>
            <person name="Jeong J.-H."/>
            <person name="Kim D."/>
            <person name="Kim S."/>
            <person name="Ryu S."/>
            <person name="Song J.Y."/>
            <person name="Lee S.K."/>
        </authorList>
    </citation>
    <scope>NUCLEOTIDE SEQUENCE [LARGE SCALE GENOMIC DNA]</scope>
    <source>
        <tissue evidence="1">Muscle</tissue>
    </source>
</reference>
<protein>
    <submittedName>
        <fullName evidence="1">Uncharacterized protein</fullName>
    </submittedName>
</protein>
<evidence type="ECO:0000313" key="2">
    <source>
        <dbReference type="Proteomes" id="UP000314294"/>
    </source>
</evidence>
<evidence type="ECO:0000313" key="1">
    <source>
        <dbReference type="EMBL" id="TNN66915.1"/>
    </source>
</evidence>
<dbReference type="AlphaFoldDB" id="A0A4Z2HNS8"/>
<dbReference type="EMBL" id="SRLO01000212">
    <property type="protein sequence ID" value="TNN66915.1"/>
    <property type="molecule type" value="Genomic_DNA"/>
</dbReference>
<name>A0A4Z2HNS8_9TELE</name>
<comment type="caution">
    <text evidence="1">The sequence shown here is derived from an EMBL/GenBank/DDBJ whole genome shotgun (WGS) entry which is preliminary data.</text>
</comment>